<feature type="compositionally biased region" description="Basic and acidic residues" evidence="1">
    <location>
        <begin position="1"/>
        <end position="10"/>
    </location>
</feature>
<evidence type="ECO:0000313" key="2">
    <source>
        <dbReference type="EMBL" id="GBP76747.1"/>
    </source>
</evidence>
<accession>A0A4C1YQR6</accession>
<evidence type="ECO:0000313" key="3">
    <source>
        <dbReference type="Proteomes" id="UP000299102"/>
    </source>
</evidence>
<gene>
    <name evidence="2" type="ORF">EVAR_58471_1</name>
</gene>
<comment type="caution">
    <text evidence="2">The sequence shown here is derived from an EMBL/GenBank/DDBJ whole genome shotgun (WGS) entry which is preliminary data.</text>
</comment>
<keyword evidence="3" id="KW-1185">Reference proteome</keyword>
<dbReference type="Proteomes" id="UP000299102">
    <property type="component" value="Unassembled WGS sequence"/>
</dbReference>
<dbReference type="AlphaFoldDB" id="A0A4C1YQR6"/>
<evidence type="ECO:0000256" key="1">
    <source>
        <dbReference type="SAM" id="MobiDB-lite"/>
    </source>
</evidence>
<feature type="region of interest" description="Disordered" evidence="1">
    <location>
        <begin position="1"/>
        <end position="22"/>
    </location>
</feature>
<reference evidence="2 3" key="1">
    <citation type="journal article" date="2019" name="Commun. Biol.">
        <title>The bagworm genome reveals a unique fibroin gene that provides high tensile strength.</title>
        <authorList>
            <person name="Kono N."/>
            <person name="Nakamura H."/>
            <person name="Ohtoshi R."/>
            <person name="Tomita M."/>
            <person name="Numata K."/>
            <person name="Arakawa K."/>
        </authorList>
    </citation>
    <scope>NUCLEOTIDE SEQUENCE [LARGE SCALE GENOMIC DNA]</scope>
</reference>
<sequence>MRCENERRETGGGARNGRKHEKLTKKYTLPALPYSVRCHTRRWREGKWKSSRTKDTRPRNQETGLFRIFTTKPLPWGDFNCKAYVSDAEIICLDGRVKGTTNKVWGFGVLWENNN</sequence>
<dbReference type="EMBL" id="BGZK01001302">
    <property type="protein sequence ID" value="GBP76747.1"/>
    <property type="molecule type" value="Genomic_DNA"/>
</dbReference>
<proteinExistence type="predicted"/>
<name>A0A4C1YQR6_EUMVA</name>
<protein>
    <submittedName>
        <fullName evidence="2">Uncharacterized protein</fullName>
    </submittedName>
</protein>
<organism evidence="2 3">
    <name type="scientific">Eumeta variegata</name>
    <name type="common">Bagworm moth</name>
    <name type="synonym">Eumeta japonica</name>
    <dbReference type="NCBI Taxonomy" id="151549"/>
    <lineage>
        <taxon>Eukaryota</taxon>
        <taxon>Metazoa</taxon>
        <taxon>Ecdysozoa</taxon>
        <taxon>Arthropoda</taxon>
        <taxon>Hexapoda</taxon>
        <taxon>Insecta</taxon>
        <taxon>Pterygota</taxon>
        <taxon>Neoptera</taxon>
        <taxon>Endopterygota</taxon>
        <taxon>Lepidoptera</taxon>
        <taxon>Glossata</taxon>
        <taxon>Ditrysia</taxon>
        <taxon>Tineoidea</taxon>
        <taxon>Psychidae</taxon>
        <taxon>Oiketicinae</taxon>
        <taxon>Eumeta</taxon>
    </lineage>
</organism>